<evidence type="ECO:0000256" key="3">
    <source>
        <dbReference type="ARBA" id="ARBA00023027"/>
    </source>
</evidence>
<dbReference type="GO" id="GO:0016054">
    <property type="term" value="P:organic acid catabolic process"/>
    <property type="evidence" value="ECO:0007669"/>
    <property type="project" value="UniProtKB-ARBA"/>
</dbReference>
<evidence type="ECO:0000313" key="7">
    <source>
        <dbReference type="EMBL" id="OHV37966.1"/>
    </source>
</evidence>
<comment type="caution">
    <text evidence="7">The sequence shown here is derived from an EMBL/GenBank/DDBJ whole genome shotgun (WGS) entry which is preliminary data.</text>
</comment>
<dbReference type="Gene3D" id="1.10.1040.10">
    <property type="entry name" value="N-(1-d-carboxylethyl)-l-norvaline Dehydrogenase, domain 2"/>
    <property type="match status" value="1"/>
</dbReference>
<evidence type="ECO:0000256" key="2">
    <source>
        <dbReference type="ARBA" id="ARBA00023002"/>
    </source>
</evidence>
<dbReference type="RefSeq" id="WP_071084227.1">
    <property type="nucleotide sequence ID" value="NZ_MBLM01000110.1"/>
</dbReference>
<dbReference type="InterPro" id="IPR029154">
    <property type="entry name" value="HIBADH-like_NADP-bd"/>
</dbReference>
<dbReference type="GO" id="GO:0050661">
    <property type="term" value="F:NADP binding"/>
    <property type="evidence" value="ECO:0007669"/>
    <property type="project" value="InterPro"/>
</dbReference>
<organism evidence="7 8">
    <name type="scientific">Parafrankia colletiae</name>
    <dbReference type="NCBI Taxonomy" id="573497"/>
    <lineage>
        <taxon>Bacteria</taxon>
        <taxon>Bacillati</taxon>
        <taxon>Actinomycetota</taxon>
        <taxon>Actinomycetes</taxon>
        <taxon>Frankiales</taxon>
        <taxon>Frankiaceae</taxon>
        <taxon>Parafrankia</taxon>
    </lineage>
</organism>
<dbReference type="GO" id="GO:0016491">
    <property type="term" value="F:oxidoreductase activity"/>
    <property type="evidence" value="ECO:0007669"/>
    <property type="project" value="UniProtKB-KW"/>
</dbReference>
<feature type="active site" evidence="4">
    <location>
        <position position="170"/>
    </location>
</feature>
<name>A0A1S1QWI9_9ACTN</name>
<keyword evidence="3" id="KW-0520">NAD</keyword>
<dbReference type="Gene3D" id="3.40.50.720">
    <property type="entry name" value="NAD(P)-binding Rossmann-like Domain"/>
    <property type="match status" value="1"/>
</dbReference>
<dbReference type="InterPro" id="IPR006115">
    <property type="entry name" value="6PGDH_NADP-bd"/>
</dbReference>
<dbReference type="InterPro" id="IPR036291">
    <property type="entry name" value="NAD(P)-bd_dom_sf"/>
</dbReference>
<dbReference type="Proteomes" id="UP000179627">
    <property type="component" value="Unassembled WGS sequence"/>
</dbReference>
<dbReference type="Pfam" id="PF14833">
    <property type="entry name" value="NAD_binding_11"/>
    <property type="match status" value="1"/>
</dbReference>
<dbReference type="InterPro" id="IPR013328">
    <property type="entry name" value="6PGD_dom2"/>
</dbReference>
<evidence type="ECO:0000259" key="6">
    <source>
        <dbReference type="Pfam" id="PF14833"/>
    </source>
</evidence>
<dbReference type="PANTHER" id="PTHR43060:SF15">
    <property type="entry name" value="3-HYDROXYISOBUTYRATE DEHYDROGENASE-LIKE 1, MITOCHONDRIAL-RELATED"/>
    <property type="match status" value="1"/>
</dbReference>
<sequence length="269" mass="27324">MKVGFIGLGSMGLPMAQRLAAQGHDLTVYARRAASLEPFAGTSVTTAATPAEMGASVDAVGICVFDAAGVEEVLFGPDGLASTLRPGAVVLVHSTVAPTQIRTIAERAATHGLRVLDAPVSGGEPRALNGELTIMIGGDAETLADVTEFLTALSNHVVHLGEVGAGSYAKLINNTMFAAQIALADDAMKAGESLGVDPGGLAAVLTTSSSVCIASRVRLRALSFAGLADSPANLTLTKDVTLMTDVLGDAPGRELVAVAQRFVAGMRSD</sequence>
<dbReference type="InterPro" id="IPR008927">
    <property type="entry name" value="6-PGluconate_DH-like_C_sf"/>
</dbReference>
<keyword evidence="8" id="KW-1185">Reference proteome</keyword>
<dbReference type="OrthoDB" id="3185659at2"/>
<dbReference type="PROSITE" id="PS00895">
    <property type="entry name" value="3_HYDROXYISOBUT_DH"/>
    <property type="match status" value="1"/>
</dbReference>
<dbReference type="InterPro" id="IPR002204">
    <property type="entry name" value="3-OH-isobutyrate_DH-rel_CS"/>
</dbReference>
<keyword evidence="2" id="KW-0560">Oxidoreductase</keyword>
<dbReference type="Pfam" id="PF03446">
    <property type="entry name" value="NAD_binding_2"/>
    <property type="match status" value="1"/>
</dbReference>
<dbReference type="PANTHER" id="PTHR43060">
    <property type="entry name" value="3-HYDROXYISOBUTYRATE DEHYDROGENASE-LIKE 1, MITOCHONDRIAL-RELATED"/>
    <property type="match status" value="1"/>
</dbReference>
<accession>A0A1S1QWI9</accession>
<proteinExistence type="inferred from homology"/>
<reference evidence="8" key="1">
    <citation type="submission" date="2016-07" db="EMBL/GenBank/DDBJ databases">
        <title>Sequence Frankia sp. strain CcI1.17.</title>
        <authorList>
            <person name="Ghodhbane-Gtari F."/>
            <person name="Swanson E."/>
            <person name="Gueddou A."/>
            <person name="Morris K."/>
            <person name="Hezbri K."/>
            <person name="Ktari A."/>
            <person name="Nouioui I."/>
            <person name="Abebe-Akele F."/>
            <person name="Simpson S."/>
            <person name="Thomas K."/>
            <person name="Gtari M."/>
            <person name="Tisa L.S."/>
            <person name="Hurst S."/>
        </authorList>
    </citation>
    <scope>NUCLEOTIDE SEQUENCE [LARGE SCALE GENOMIC DNA]</scope>
    <source>
        <strain evidence="8">Cc1.17</strain>
    </source>
</reference>
<evidence type="ECO:0000259" key="5">
    <source>
        <dbReference type="Pfam" id="PF03446"/>
    </source>
</evidence>
<dbReference type="AlphaFoldDB" id="A0A1S1QWI9"/>
<dbReference type="InterPro" id="IPR015815">
    <property type="entry name" value="HIBADH-related"/>
</dbReference>
<evidence type="ECO:0000256" key="1">
    <source>
        <dbReference type="ARBA" id="ARBA00009080"/>
    </source>
</evidence>
<comment type="similarity">
    <text evidence="1">Belongs to the HIBADH-related family.</text>
</comment>
<evidence type="ECO:0000313" key="8">
    <source>
        <dbReference type="Proteomes" id="UP000179627"/>
    </source>
</evidence>
<dbReference type="GO" id="GO:0051287">
    <property type="term" value="F:NAD binding"/>
    <property type="evidence" value="ECO:0007669"/>
    <property type="project" value="InterPro"/>
</dbReference>
<protein>
    <submittedName>
        <fullName evidence="7">NADPH oxidoreductase</fullName>
    </submittedName>
</protein>
<dbReference type="PIRSF" id="PIRSF000103">
    <property type="entry name" value="HIBADH"/>
    <property type="match status" value="1"/>
</dbReference>
<dbReference type="SUPFAM" id="SSF51735">
    <property type="entry name" value="NAD(P)-binding Rossmann-fold domains"/>
    <property type="match status" value="1"/>
</dbReference>
<feature type="domain" description="6-phosphogluconate dehydrogenase NADP-binding" evidence="5">
    <location>
        <begin position="2"/>
        <end position="161"/>
    </location>
</feature>
<dbReference type="EMBL" id="MBLM01000110">
    <property type="protein sequence ID" value="OHV37966.1"/>
    <property type="molecule type" value="Genomic_DNA"/>
</dbReference>
<feature type="domain" description="3-hydroxyisobutyrate dehydrogenase-like NAD-binding" evidence="6">
    <location>
        <begin position="164"/>
        <end position="250"/>
    </location>
</feature>
<evidence type="ECO:0000256" key="4">
    <source>
        <dbReference type="PIRSR" id="PIRSR000103-1"/>
    </source>
</evidence>
<gene>
    <name evidence="7" type="ORF">CC117_15960</name>
</gene>
<dbReference type="SUPFAM" id="SSF48179">
    <property type="entry name" value="6-phosphogluconate dehydrogenase C-terminal domain-like"/>
    <property type="match status" value="1"/>
</dbReference>